<dbReference type="Proteomes" id="UP000324222">
    <property type="component" value="Unassembled WGS sequence"/>
</dbReference>
<reference evidence="1 2" key="1">
    <citation type="submission" date="2019-05" db="EMBL/GenBank/DDBJ databases">
        <title>Another draft genome of Portunus trituberculatus and its Hox gene families provides insights of decapod evolution.</title>
        <authorList>
            <person name="Jeong J.-H."/>
            <person name="Song I."/>
            <person name="Kim S."/>
            <person name="Choi T."/>
            <person name="Kim D."/>
            <person name="Ryu S."/>
            <person name="Kim W."/>
        </authorList>
    </citation>
    <scope>NUCLEOTIDE SEQUENCE [LARGE SCALE GENOMIC DNA]</scope>
    <source>
        <tissue evidence="1">Muscle</tissue>
    </source>
</reference>
<protein>
    <submittedName>
        <fullName evidence="1">Uncharacterized protein</fullName>
    </submittedName>
</protein>
<name>A0A5B7H1G0_PORTR</name>
<accession>A0A5B7H1G0</accession>
<proteinExistence type="predicted"/>
<organism evidence="1 2">
    <name type="scientific">Portunus trituberculatus</name>
    <name type="common">Swimming crab</name>
    <name type="synonym">Neptunus trituberculatus</name>
    <dbReference type="NCBI Taxonomy" id="210409"/>
    <lineage>
        <taxon>Eukaryota</taxon>
        <taxon>Metazoa</taxon>
        <taxon>Ecdysozoa</taxon>
        <taxon>Arthropoda</taxon>
        <taxon>Crustacea</taxon>
        <taxon>Multicrustacea</taxon>
        <taxon>Malacostraca</taxon>
        <taxon>Eumalacostraca</taxon>
        <taxon>Eucarida</taxon>
        <taxon>Decapoda</taxon>
        <taxon>Pleocyemata</taxon>
        <taxon>Brachyura</taxon>
        <taxon>Eubrachyura</taxon>
        <taxon>Portunoidea</taxon>
        <taxon>Portunidae</taxon>
        <taxon>Portuninae</taxon>
        <taxon>Portunus</taxon>
    </lineage>
</organism>
<evidence type="ECO:0000313" key="2">
    <source>
        <dbReference type="Proteomes" id="UP000324222"/>
    </source>
</evidence>
<evidence type="ECO:0000313" key="1">
    <source>
        <dbReference type="EMBL" id="MPC63187.1"/>
    </source>
</evidence>
<gene>
    <name evidence="1" type="ORF">E2C01_057281</name>
</gene>
<sequence length="92" mass="10653">MEGPNIFRPTRRFKLSLRNAMGPICTPESSEKRRPDVRLTHRPIFPRFDADVGRELFLRFVSVRLLFLLFTRSSPHFYFASPHASVSPLAGH</sequence>
<comment type="caution">
    <text evidence="1">The sequence shown here is derived from an EMBL/GenBank/DDBJ whole genome shotgun (WGS) entry which is preliminary data.</text>
</comment>
<dbReference type="AlphaFoldDB" id="A0A5B7H1G0"/>
<dbReference type="EMBL" id="VSRR010020508">
    <property type="protein sequence ID" value="MPC63187.1"/>
    <property type="molecule type" value="Genomic_DNA"/>
</dbReference>
<keyword evidence="2" id="KW-1185">Reference proteome</keyword>